<feature type="transmembrane region" description="Helical" evidence="2">
    <location>
        <begin position="387"/>
        <end position="405"/>
    </location>
</feature>
<dbReference type="EMBL" id="FOZM01000006">
    <property type="protein sequence ID" value="SFS22526.1"/>
    <property type="molecule type" value="Genomic_DNA"/>
</dbReference>
<keyword evidence="3" id="KW-0645">Protease</keyword>
<reference evidence="3 4" key="1">
    <citation type="submission" date="2016-10" db="EMBL/GenBank/DDBJ databases">
        <authorList>
            <person name="de Groot N.N."/>
        </authorList>
    </citation>
    <scope>NUCLEOTIDE SEQUENCE [LARGE SCALE GENOMIC DNA]</scope>
    <source>
        <strain evidence="3 4">DSM 29433</strain>
    </source>
</reference>
<evidence type="ECO:0000313" key="4">
    <source>
        <dbReference type="Proteomes" id="UP000198926"/>
    </source>
</evidence>
<keyword evidence="1" id="KW-0175">Coiled coil</keyword>
<proteinExistence type="predicted"/>
<protein>
    <submittedName>
        <fullName evidence="3">Putative peptide zinc metalloprotease protein</fullName>
    </submittedName>
</protein>
<gene>
    <name evidence="3" type="ORF">SAMN05444714_3354</name>
</gene>
<feature type="transmembrane region" description="Helical" evidence="2">
    <location>
        <begin position="426"/>
        <end position="445"/>
    </location>
</feature>
<dbReference type="InterPro" id="IPR041881">
    <property type="entry name" value="PqqD_sf"/>
</dbReference>
<keyword evidence="2" id="KW-0472">Membrane</keyword>
<feature type="transmembrane region" description="Helical" evidence="2">
    <location>
        <begin position="359"/>
        <end position="381"/>
    </location>
</feature>
<keyword evidence="3" id="KW-0378">Hydrolase</keyword>
<evidence type="ECO:0000313" key="3">
    <source>
        <dbReference type="EMBL" id="SFS22526.1"/>
    </source>
</evidence>
<name>A0A1I6N3K4_9RHOB</name>
<dbReference type="PANTHER" id="PTHR13325:SF3">
    <property type="entry name" value="MEMBRANE-BOUND TRANSCRIPTION FACTOR SITE-2 PROTEASE"/>
    <property type="match status" value="1"/>
</dbReference>
<keyword evidence="4" id="KW-1185">Reference proteome</keyword>
<feature type="transmembrane region" description="Helical" evidence="2">
    <location>
        <begin position="256"/>
        <end position="278"/>
    </location>
</feature>
<dbReference type="GO" id="GO:0031293">
    <property type="term" value="P:membrane protein intracellular domain proteolysis"/>
    <property type="evidence" value="ECO:0007669"/>
    <property type="project" value="TreeGrafter"/>
</dbReference>
<dbReference type="GO" id="GO:0016020">
    <property type="term" value="C:membrane"/>
    <property type="evidence" value="ECO:0007669"/>
    <property type="project" value="InterPro"/>
</dbReference>
<sequence>MATSLFSPSWYRVQDLRPKLRGHVRLHRHDYRDRVWFILYDLSTGRSQRVSPAAYRMIGLMNGRRTLQTLWDAVNKQLGGRAPTQDEAIRLLGQLHAADAISCDVPPDTAELFRRYEKTERQKIKQRFASPLAIRIPIWDPDRFLDATYPYVRWIFTRTFGLVWLALIIWAIFTAAANWSAITENISDRVFNPANLAVLWLVYPVVKAFHELGHGYMVKKNGGEVHEIGIMFLVFIPVPYVDASAATGFRSKYQRMAVGGMGIMAELFLSAIALFVWLYAQDGVATAIAYNVMLIGGISTLFFNGNPLLRFDGYYVLADWLEIPNLGPRSNNHIGYVVQKYLFRSRDAVPVTSNAGEQFWFVLYGVSSFFYRMFIMFAIIAYVAGRFFFIGVLIAIWSIFMQLVLPLIKNLHFLFTSPKLRNKRPFAIFVTGLGTALLAILLFVVPAPFATVVDGVTWPKNQAQIRAGTSGFIASTPQVIQPQVASDNLLVQVTDPFLEARRELLQTEIANLEFQRSAVILNDRTEAALIAAEIEASELDLARLEEQLAEMRITSPRAGLAILPNQSDLEGRFIQKGNIIGYVVDQTDALTLRVAVDQNDIDLVRNQTQDVDVMIADWEGEQLKARIVREIPGGVTQLASPALGIRGGGHIGVDPTDANGTRTLQRVFEFELEMIGGDPGFLLGKRAWVRFDHGTMPIGFQLYRSLRQLFLRLYNV</sequence>
<dbReference type="Proteomes" id="UP000198926">
    <property type="component" value="Unassembled WGS sequence"/>
</dbReference>
<dbReference type="Gene3D" id="1.10.10.1150">
    <property type="entry name" value="Coenzyme PQQ synthesis protein D (PqqD)"/>
    <property type="match status" value="1"/>
</dbReference>
<dbReference type="InterPro" id="IPR001193">
    <property type="entry name" value="MBTPS2"/>
</dbReference>
<dbReference type="OrthoDB" id="9759690at2"/>
<keyword evidence="2" id="KW-1133">Transmembrane helix</keyword>
<dbReference type="GO" id="GO:0005737">
    <property type="term" value="C:cytoplasm"/>
    <property type="evidence" value="ECO:0007669"/>
    <property type="project" value="TreeGrafter"/>
</dbReference>
<evidence type="ECO:0000256" key="1">
    <source>
        <dbReference type="SAM" id="Coils"/>
    </source>
</evidence>
<dbReference type="GO" id="GO:0004222">
    <property type="term" value="F:metalloendopeptidase activity"/>
    <property type="evidence" value="ECO:0007669"/>
    <property type="project" value="InterPro"/>
</dbReference>
<evidence type="ECO:0000256" key="2">
    <source>
        <dbReference type="SAM" id="Phobius"/>
    </source>
</evidence>
<dbReference type="PANTHER" id="PTHR13325">
    <property type="entry name" value="PROTEASE M50 MEMBRANE-BOUND TRANSCRIPTION FACTOR SITE 2 PROTEASE"/>
    <property type="match status" value="1"/>
</dbReference>
<dbReference type="RefSeq" id="WP_090210847.1">
    <property type="nucleotide sequence ID" value="NZ_FOZM01000006.1"/>
</dbReference>
<feature type="transmembrane region" description="Helical" evidence="2">
    <location>
        <begin position="228"/>
        <end position="249"/>
    </location>
</feature>
<dbReference type="AlphaFoldDB" id="A0A1I6N3K4"/>
<organism evidence="3 4">
    <name type="scientific">Yoonia litorea</name>
    <dbReference type="NCBI Taxonomy" id="1123755"/>
    <lineage>
        <taxon>Bacteria</taxon>
        <taxon>Pseudomonadati</taxon>
        <taxon>Pseudomonadota</taxon>
        <taxon>Alphaproteobacteria</taxon>
        <taxon>Rhodobacterales</taxon>
        <taxon>Paracoccaceae</taxon>
        <taxon>Yoonia</taxon>
    </lineage>
</organism>
<feature type="transmembrane region" description="Helical" evidence="2">
    <location>
        <begin position="162"/>
        <end position="182"/>
    </location>
</feature>
<feature type="transmembrane region" description="Helical" evidence="2">
    <location>
        <begin position="284"/>
        <end position="303"/>
    </location>
</feature>
<keyword evidence="2" id="KW-0812">Transmembrane</keyword>
<accession>A0A1I6N3K4</accession>
<dbReference type="STRING" id="1123755.SAMN05444714_3354"/>
<keyword evidence="3" id="KW-0482">Metalloprotease</keyword>
<feature type="coiled-coil region" evidence="1">
    <location>
        <begin position="527"/>
        <end position="554"/>
    </location>
</feature>